<evidence type="ECO:0000313" key="9">
    <source>
        <dbReference type="EMBL" id="CAF1234604.1"/>
    </source>
</evidence>
<dbReference type="Proteomes" id="UP000682733">
    <property type="component" value="Unassembled WGS sequence"/>
</dbReference>
<dbReference type="PANTHER" id="PTHR43004:SF19">
    <property type="entry name" value="BINDING MONOOXYGENASE, PUTATIVE (JCVI)-RELATED"/>
    <property type="match status" value="1"/>
</dbReference>
<dbReference type="PANTHER" id="PTHR43004">
    <property type="entry name" value="TRK SYSTEM POTASSIUM UPTAKE PROTEIN"/>
    <property type="match status" value="1"/>
</dbReference>
<keyword evidence="5" id="KW-0560">Oxidoreductase</keyword>
<evidence type="ECO:0000313" key="11">
    <source>
        <dbReference type="EMBL" id="CAF3997168.1"/>
    </source>
</evidence>
<comment type="similarity">
    <text evidence="2">Belongs to the PheA/TfdB FAD monooxygenase family.</text>
</comment>
<evidence type="ECO:0000313" key="10">
    <source>
        <dbReference type="EMBL" id="CAF3679869.1"/>
    </source>
</evidence>
<keyword evidence="4" id="KW-0274">FAD</keyword>
<keyword evidence="12" id="KW-1185">Reference proteome</keyword>
<dbReference type="Gene3D" id="3.40.30.20">
    <property type="match status" value="1"/>
</dbReference>
<evidence type="ECO:0000313" key="12">
    <source>
        <dbReference type="Proteomes" id="UP000663829"/>
    </source>
</evidence>
<dbReference type="Gene3D" id="3.50.50.60">
    <property type="entry name" value="FAD/NAD(P)-binding domain"/>
    <property type="match status" value="1"/>
</dbReference>
<dbReference type="OrthoDB" id="2096480at2759"/>
<dbReference type="PRINTS" id="PR00420">
    <property type="entry name" value="RNGMNOXGNASE"/>
</dbReference>
<organism evidence="9 12">
    <name type="scientific">Didymodactylos carnosus</name>
    <dbReference type="NCBI Taxonomy" id="1234261"/>
    <lineage>
        <taxon>Eukaryota</taxon>
        <taxon>Metazoa</taxon>
        <taxon>Spiralia</taxon>
        <taxon>Gnathifera</taxon>
        <taxon>Rotifera</taxon>
        <taxon>Eurotatoria</taxon>
        <taxon>Bdelloidea</taxon>
        <taxon>Philodinida</taxon>
        <taxon>Philodinidae</taxon>
        <taxon>Didymodactylos</taxon>
    </lineage>
</organism>
<evidence type="ECO:0000256" key="1">
    <source>
        <dbReference type="ARBA" id="ARBA00001974"/>
    </source>
</evidence>
<dbReference type="GO" id="GO:0016709">
    <property type="term" value="F:oxidoreductase activity, acting on paired donors, with incorporation or reduction of molecular oxygen, NAD(P)H as one donor, and incorporation of one atom of oxygen"/>
    <property type="evidence" value="ECO:0007669"/>
    <property type="project" value="UniProtKB-ARBA"/>
</dbReference>
<dbReference type="EMBL" id="CAJOBC010009814">
    <property type="protein sequence ID" value="CAF3997168.1"/>
    <property type="molecule type" value="Genomic_DNA"/>
</dbReference>
<dbReference type="Proteomes" id="UP000677228">
    <property type="component" value="Unassembled WGS sequence"/>
</dbReference>
<reference evidence="9" key="1">
    <citation type="submission" date="2021-02" db="EMBL/GenBank/DDBJ databases">
        <authorList>
            <person name="Nowell W R."/>
        </authorList>
    </citation>
    <scope>NUCLEOTIDE SEQUENCE</scope>
</reference>
<evidence type="ECO:0008006" key="13">
    <source>
        <dbReference type="Google" id="ProtNLM"/>
    </source>
</evidence>
<dbReference type="InterPro" id="IPR002938">
    <property type="entry name" value="FAD-bd"/>
</dbReference>
<evidence type="ECO:0000313" key="8">
    <source>
        <dbReference type="EMBL" id="CAF0898759.1"/>
    </source>
</evidence>
<dbReference type="InterPro" id="IPR036188">
    <property type="entry name" value="FAD/NAD-bd_sf"/>
</dbReference>
<comment type="caution">
    <text evidence="9">The sequence shown here is derived from an EMBL/GenBank/DDBJ whole genome shotgun (WGS) entry which is preliminary data.</text>
</comment>
<dbReference type="EMBL" id="CAJNOK010003374">
    <property type="protein sequence ID" value="CAF0898759.1"/>
    <property type="molecule type" value="Genomic_DNA"/>
</dbReference>
<evidence type="ECO:0000256" key="5">
    <source>
        <dbReference type="ARBA" id="ARBA00023002"/>
    </source>
</evidence>
<dbReference type="SUPFAM" id="SSF51905">
    <property type="entry name" value="FAD/NAD(P)-binding domain"/>
    <property type="match status" value="1"/>
</dbReference>
<dbReference type="InterPro" id="IPR012941">
    <property type="entry name" value="Phe_hydrox_C_dim_dom"/>
</dbReference>
<evidence type="ECO:0000256" key="3">
    <source>
        <dbReference type="ARBA" id="ARBA00022630"/>
    </source>
</evidence>
<evidence type="ECO:0000256" key="2">
    <source>
        <dbReference type="ARBA" id="ARBA00007801"/>
    </source>
</evidence>
<evidence type="ECO:0000256" key="4">
    <source>
        <dbReference type="ARBA" id="ARBA00022827"/>
    </source>
</evidence>
<keyword evidence="3" id="KW-0285">Flavoprotein</keyword>
<evidence type="ECO:0000259" key="7">
    <source>
        <dbReference type="Pfam" id="PF07976"/>
    </source>
</evidence>
<dbReference type="Gene3D" id="3.30.70.2450">
    <property type="match status" value="1"/>
</dbReference>
<feature type="domain" description="Phenol hydroxylase-like C-terminal dimerisation" evidence="7">
    <location>
        <begin position="491"/>
        <end position="544"/>
    </location>
</feature>
<gene>
    <name evidence="9" type="ORF">GPM918_LOCUS25349</name>
    <name evidence="8" type="ORF">OVA965_LOCUS9511</name>
    <name evidence="11" type="ORF">SRO942_LOCUS25357</name>
    <name evidence="10" type="ORF">TMI583_LOCUS9507</name>
</gene>
<protein>
    <recommendedName>
        <fullName evidence="13">FAD-binding domain-containing protein</fullName>
    </recommendedName>
</protein>
<sequence length="546" mass="64217">MLGCQLALHGIKFRIFDKNLNHTTQSRALVMHARTLEIFDQMGLSQEATSKGVIANGFSGFFNGIRRMRTDMKLLRTKNLSKFPYILIIEQSLTEEILENFLFKHNLTIDRQCELVDFIQNSENSDLIDVTIKDYTNDEYGKIIKIQTRYLCGCDGAHSTVREKLKLSFSGSTYKDSLFVIDCQIKFLDDKEDEQQMINNNKISRMDEMEVYVTKDGLGLLFPLKGNDRWRVLGTVPHELLYKGDQLQFEDIEQNFAKRIQKNIQLYNYSWISVYRAHHRYVETFYYQKKYFLLGDAAHIHSPVGGQGMNTGLQDAYNLAWKLAYSIQKKTTDNENGMHKLLNTYNDERITVAKNLVQTTDRAFEFMTSQNPIKRFLRLYVIPFVLQFILFPVMRNFQFLRESIFRRISMIGIQYHQSPLSSGSYSRIGIVQPGDRTPYVYTHPNLFYSDKDDITYFHLLLLSSEVKHDRELLFSKFIDEYYTNIIRVHKYDYSQETSEIYNVFDVNKKSGACYLIRPDMYIAYKSTTFNVEHFQSYMSDFFRKSC</sequence>
<dbReference type="Proteomes" id="UP000663829">
    <property type="component" value="Unassembled WGS sequence"/>
</dbReference>
<evidence type="ECO:0000259" key="6">
    <source>
        <dbReference type="Pfam" id="PF01494"/>
    </source>
</evidence>
<dbReference type="EMBL" id="CAJOBA010003375">
    <property type="protein sequence ID" value="CAF3679869.1"/>
    <property type="molecule type" value="Genomic_DNA"/>
</dbReference>
<proteinExistence type="inferred from homology"/>
<dbReference type="Pfam" id="PF01494">
    <property type="entry name" value="FAD_binding_3"/>
    <property type="match status" value="1"/>
</dbReference>
<dbReference type="SUPFAM" id="SSF52833">
    <property type="entry name" value="Thioredoxin-like"/>
    <property type="match status" value="1"/>
</dbReference>
<comment type="cofactor">
    <cofactor evidence="1">
        <name>FAD</name>
        <dbReference type="ChEBI" id="CHEBI:57692"/>
    </cofactor>
</comment>
<dbReference type="Proteomes" id="UP000681722">
    <property type="component" value="Unassembled WGS sequence"/>
</dbReference>
<dbReference type="EMBL" id="CAJNOQ010009808">
    <property type="protein sequence ID" value="CAF1234604.1"/>
    <property type="molecule type" value="Genomic_DNA"/>
</dbReference>
<feature type="domain" description="FAD-binding" evidence="6">
    <location>
        <begin position="1"/>
        <end position="359"/>
    </location>
</feature>
<dbReference type="InterPro" id="IPR038220">
    <property type="entry name" value="PHOX_C_sf"/>
</dbReference>
<dbReference type="Pfam" id="PF07976">
    <property type="entry name" value="Phe_hydrox_dim"/>
    <property type="match status" value="1"/>
</dbReference>
<dbReference type="InterPro" id="IPR050641">
    <property type="entry name" value="RIFMO-like"/>
</dbReference>
<dbReference type="AlphaFoldDB" id="A0A814YYA8"/>
<name>A0A814YYA8_9BILA</name>
<accession>A0A814YYA8</accession>
<dbReference type="InterPro" id="IPR036249">
    <property type="entry name" value="Thioredoxin-like_sf"/>
</dbReference>
<dbReference type="GO" id="GO:0071949">
    <property type="term" value="F:FAD binding"/>
    <property type="evidence" value="ECO:0007669"/>
    <property type="project" value="InterPro"/>
</dbReference>